<comment type="caution">
    <text evidence="2">The sequence shown here is derived from an EMBL/GenBank/DDBJ whole genome shotgun (WGS) entry which is preliminary data.</text>
</comment>
<evidence type="ECO:0000313" key="3">
    <source>
        <dbReference type="Proteomes" id="UP000614200"/>
    </source>
</evidence>
<reference evidence="2 3" key="1">
    <citation type="submission" date="2020-11" db="EMBL/GenBank/DDBJ databases">
        <title>Fusibacter basophilias sp. nov.</title>
        <authorList>
            <person name="Qiu D."/>
        </authorList>
    </citation>
    <scope>NUCLEOTIDE SEQUENCE [LARGE SCALE GENOMIC DNA]</scope>
    <source>
        <strain evidence="2 3">Q10-2</strain>
    </source>
</reference>
<proteinExistence type="predicted"/>
<feature type="transmembrane region" description="Helical" evidence="1">
    <location>
        <begin position="74"/>
        <end position="99"/>
    </location>
</feature>
<protein>
    <submittedName>
        <fullName evidence="2">DUF2798 domain-containing protein</fullName>
    </submittedName>
</protein>
<dbReference type="Proteomes" id="UP000614200">
    <property type="component" value="Unassembled WGS sequence"/>
</dbReference>
<evidence type="ECO:0000313" key="2">
    <source>
        <dbReference type="EMBL" id="MBF4692807.1"/>
    </source>
</evidence>
<sequence>MRSRSIVVIHKNDYDQVVAENNSVKQNQIMKGMDMKVSKVAQFVIYNLLASFGISLSISFFMTLMTNGLSNDFLLLWFKSFVMGYMIAVPSSMAVIPVVNRIMNRIMRET</sequence>
<dbReference type="InterPro" id="IPR021529">
    <property type="entry name" value="DUF2798"/>
</dbReference>
<keyword evidence="1" id="KW-0812">Transmembrane</keyword>
<accession>A0ABR9ZQS1</accession>
<dbReference type="EMBL" id="JADKNH010000003">
    <property type="protein sequence ID" value="MBF4692807.1"/>
    <property type="molecule type" value="Genomic_DNA"/>
</dbReference>
<keyword evidence="1" id="KW-1133">Transmembrane helix</keyword>
<dbReference type="RefSeq" id="WP_194701043.1">
    <property type="nucleotide sequence ID" value="NZ_JADKNH010000003.1"/>
</dbReference>
<organism evidence="2 3">
    <name type="scientific">Fusibacter ferrireducens</name>
    <dbReference type="NCBI Taxonomy" id="2785058"/>
    <lineage>
        <taxon>Bacteria</taxon>
        <taxon>Bacillati</taxon>
        <taxon>Bacillota</taxon>
        <taxon>Clostridia</taxon>
        <taxon>Eubacteriales</taxon>
        <taxon>Eubacteriales Family XII. Incertae Sedis</taxon>
        <taxon>Fusibacter</taxon>
    </lineage>
</organism>
<evidence type="ECO:0000256" key="1">
    <source>
        <dbReference type="SAM" id="Phobius"/>
    </source>
</evidence>
<keyword evidence="1" id="KW-0472">Membrane</keyword>
<gene>
    <name evidence="2" type="ORF">ISU02_06735</name>
</gene>
<name>A0ABR9ZQS1_9FIRM</name>
<keyword evidence="3" id="KW-1185">Reference proteome</keyword>
<feature type="transmembrane region" description="Helical" evidence="1">
    <location>
        <begin position="40"/>
        <end position="62"/>
    </location>
</feature>
<dbReference type="Pfam" id="PF11391">
    <property type="entry name" value="DUF2798"/>
    <property type="match status" value="1"/>
</dbReference>